<accession>A0ACC1TCQ8</accession>
<evidence type="ECO:0000313" key="2">
    <source>
        <dbReference type="Proteomes" id="UP001148662"/>
    </source>
</evidence>
<protein>
    <submittedName>
        <fullName evidence="1">Uncharacterized protein</fullName>
    </submittedName>
</protein>
<evidence type="ECO:0000313" key="1">
    <source>
        <dbReference type="EMBL" id="KAJ3558314.1"/>
    </source>
</evidence>
<comment type="caution">
    <text evidence="1">The sequence shown here is derived from an EMBL/GenBank/DDBJ whole genome shotgun (WGS) entry which is preliminary data.</text>
</comment>
<reference evidence="1" key="1">
    <citation type="submission" date="2022-07" db="EMBL/GenBank/DDBJ databases">
        <title>Genome Sequence of Phlebia brevispora.</title>
        <authorList>
            <person name="Buettner E."/>
        </authorList>
    </citation>
    <scope>NUCLEOTIDE SEQUENCE</scope>
    <source>
        <strain evidence="1">MPL23</strain>
    </source>
</reference>
<name>A0ACC1TCQ8_9APHY</name>
<proteinExistence type="predicted"/>
<organism evidence="1 2">
    <name type="scientific">Phlebia brevispora</name>
    <dbReference type="NCBI Taxonomy" id="194682"/>
    <lineage>
        <taxon>Eukaryota</taxon>
        <taxon>Fungi</taxon>
        <taxon>Dikarya</taxon>
        <taxon>Basidiomycota</taxon>
        <taxon>Agaricomycotina</taxon>
        <taxon>Agaricomycetes</taxon>
        <taxon>Polyporales</taxon>
        <taxon>Meruliaceae</taxon>
        <taxon>Phlebia</taxon>
    </lineage>
</organism>
<sequence length="75" mass="7758">MSKHRSSNADTIILETCPKKAADTAAWTGLENAKAKSSVTNVGPSSRICTFEDSAADVVESGGLLLGWGDFVDAG</sequence>
<keyword evidence="2" id="KW-1185">Reference proteome</keyword>
<dbReference type="EMBL" id="JANHOG010000096">
    <property type="protein sequence ID" value="KAJ3558314.1"/>
    <property type="molecule type" value="Genomic_DNA"/>
</dbReference>
<gene>
    <name evidence="1" type="ORF">NM688_g1000</name>
</gene>
<dbReference type="Proteomes" id="UP001148662">
    <property type="component" value="Unassembled WGS sequence"/>
</dbReference>